<protein>
    <submittedName>
        <fullName evidence="1">Uncharacterized protein</fullName>
    </submittedName>
</protein>
<dbReference type="Proteomes" id="UP000268727">
    <property type="component" value="Unassembled WGS sequence"/>
</dbReference>
<comment type="caution">
    <text evidence="1">The sequence shown here is derived from an EMBL/GenBank/DDBJ whole genome shotgun (WGS) entry which is preliminary data.</text>
</comment>
<proteinExistence type="predicted"/>
<dbReference type="EMBL" id="RJKM01000001">
    <property type="protein sequence ID" value="ROP36436.1"/>
    <property type="molecule type" value="Genomic_DNA"/>
</dbReference>
<organism evidence="1 2">
    <name type="scientific">Saccharothrix texasensis</name>
    <dbReference type="NCBI Taxonomy" id="103734"/>
    <lineage>
        <taxon>Bacteria</taxon>
        <taxon>Bacillati</taxon>
        <taxon>Actinomycetota</taxon>
        <taxon>Actinomycetes</taxon>
        <taxon>Pseudonocardiales</taxon>
        <taxon>Pseudonocardiaceae</taxon>
        <taxon>Saccharothrix</taxon>
    </lineage>
</organism>
<gene>
    <name evidence="1" type="ORF">EDD40_1704</name>
</gene>
<dbReference type="AlphaFoldDB" id="A0A3N1H1Z8"/>
<keyword evidence="2" id="KW-1185">Reference proteome</keyword>
<evidence type="ECO:0000313" key="1">
    <source>
        <dbReference type="EMBL" id="ROP36436.1"/>
    </source>
</evidence>
<name>A0A3N1H1Z8_9PSEU</name>
<accession>A0A3N1H1Z8</accession>
<dbReference type="OrthoDB" id="4311273at2"/>
<dbReference type="RefSeq" id="WP_148088733.1">
    <property type="nucleotide sequence ID" value="NZ_RJKM01000001.1"/>
</dbReference>
<sequence length="60" mass="6444">MPSSFSTLRGAGATLPGESTRYVVLRFACETWETTSYRVHVGMSGAPECPNGHGPTEAER</sequence>
<reference evidence="1 2" key="1">
    <citation type="submission" date="2018-11" db="EMBL/GenBank/DDBJ databases">
        <title>Sequencing the genomes of 1000 actinobacteria strains.</title>
        <authorList>
            <person name="Klenk H.-P."/>
        </authorList>
    </citation>
    <scope>NUCLEOTIDE SEQUENCE [LARGE SCALE GENOMIC DNA]</scope>
    <source>
        <strain evidence="1 2">DSM 44231</strain>
    </source>
</reference>
<evidence type="ECO:0000313" key="2">
    <source>
        <dbReference type="Proteomes" id="UP000268727"/>
    </source>
</evidence>